<dbReference type="Proteomes" id="UP000786693">
    <property type="component" value="Unassembled WGS sequence"/>
</dbReference>
<accession>A0ABQ4NK70</accession>
<keyword evidence="3" id="KW-1185">Reference proteome</keyword>
<protein>
    <recommendedName>
        <fullName evidence="4">DUF3750 domain-containing protein</fullName>
    </recommendedName>
</protein>
<keyword evidence="1" id="KW-1133">Transmembrane helix</keyword>
<evidence type="ECO:0000256" key="1">
    <source>
        <dbReference type="SAM" id="Phobius"/>
    </source>
</evidence>
<reference evidence="2 3" key="1">
    <citation type="submission" date="2021-05" db="EMBL/GenBank/DDBJ databases">
        <title>Bacteria Genome sequencing.</title>
        <authorList>
            <person name="Takabe Y."/>
            <person name="Nakajima Y."/>
            <person name="Suzuki S."/>
            <person name="Shiozaki T."/>
        </authorList>
    </citation>
    <scope>NUCLEOTIDE SEQUENCE [LARGE SCALE GENOMIC DNA]</scope>
    <source>
        <strain evidence="2 3">AI_62</strain>
    </source>
</reference>
<evidence type="ECO:0000313" key="3">
    <source>
        <dbReference type="Proteomes" id="UP000786693"/>
    </source>
</evidence>
<dbReference type="Pfam" id="PF12570">
    <property type="entry name" value="DUF3750"/>
    <property type="match status" value="1"/>
</dbReference>
<keyword evidence="1" id="KW-0472">Membrane</keyword>
<evidence type="ECO:0008006" key="4">
    <source>
        <dbReference type="Google" id="ProtNLM"/>
    </source>
</evidence>
<feature type="transmembrane region" description="Helical" evidence="1">
    <location>
        <begin position="6"/>
        <end position="28"/>
    </location>
</feature>
<comment type="caution">
    <text evidence="2">The sequence shown here is derived from an EMBL/GenBank/DDBJ whole genome shotgun (WGS) entry which is preliminary data.</text>
</comment>
<evidence type="ECO:0000313" key="2">
    <source>
        <dbReference type="EMBL" id="GIT94821.1"/>
    </source>
</evidence>
<name>A0ABQ4NK70_9RHOB</name>
<dbReference type="InterPro" id="IPR022224">
    <property type="entry name" value="DUF3750"/>
</dbReference>
<proteinExistence type="predicted"/>
<organism evidence="2 3">
    <name type="scientific">Jannaschia pagri</name>
    <dbReference type="NCBI Taxonomy" id="2829797"/>
    <lineage>
        <taxon>Bacteria</taxon>
        <taxon>Pseudomonadati</taxon>
        <taxon>Pseudomonadota</taxon>
        <taxon>Alphaproteobacteria</taxon>
        <taxon>Rhodobacterales</taxon>
        <taxon>Roseobacteraceae</taxon>
        <taxon>Jannaschia</taxon>
    </lineage>
</organism>
<keyword evidence="1" id="KW-0812">Transmembrane</keyword>
<sequence length="255" mass="27324">MVLRLLRWGGALFGLTFALPLMISLAWWSLQDRPGSWRSADWGSSGLLPPAADVPEAALYVMAARTGGTKGAVSVHSWVVFKGSGDANWTRAEVVGWGQPVRINAYAADARWYSNDPYVIGRVSGPLVDSLLPDLRRVIDTYPWGERGDYVIWPGPNSNTFVAHILRQLPEIGLTLPPHAVGRAWTGPGATAVVDGGGDVHFGYSGMVGLSVGPRTGFEVHLLGQSFGVDVLRPALKLPGIGRVSVWSEKGDAQS</sequence>
<dbReference type="EMBL" id="BPFH01000002">
    <property type="protein sequence ID" value="GIT94821.1"/>
    <property type="molecule type" value="Genomic_DNA"/>
</dbReference>
<gene>
    <name evidence="2" type="ORF">JANAI62_14440</name>
</gene>